<protein>
    <recommendedName>
        <fullName evidence="4">Zn-finger containing protein</fullName>
    </recommendedName>
</protein>
<evidence type="ECO:0008006" key="4">
    <source>
        <dbReference type="Google" id="ProtNLM"/>
    </source>
</evidence>
<accession>A0A9D1HBI8</accession>
<dbReference type="AlphaFoldDB" id="A0A9D1HBI8"/>
<name>A0A9D1HBI8_9FIRM</name>
<feature type="transmembrane region" description="Helical" evidence="1">
    <location>
        <begin position="21"/>
        <end position="38"/>
    </location>
</feature>
<comment type="caution">
    <text evidence="2">The sequence shown here is derived from an EMBL/GenBank/DDBJ whole genome shotgun (WGS) entry which is preliminary data.</text>
</comment>
<reference evidence="2" key="1">
    <citation type="submission" date="2020-10" db="EMBL/GenBank/DDBJ databases">
        <authorList>
            <person name="Gilroy R."/>
        </authorList>
    </citation>
    <scope>NUCLEOTIDE SEQUENCE</scope>
    <source>
        <strain evidence="2">CHK176-22527</strain>
    </source>
</reference>
<evidence type="ECO:0000313" key="2">
    <source>
        <dbReference type="EMBL" id="HIT99193.1"/>
    </source>
</evidence>
<evidence type="ECO:0000256" key="1">
    <source>
        <dbReference type="SAM" id="Phobius"/>
    </source>
</evidence>
<dbReference type="EMBL" id="DVLX01000030">
    <property type="protein sequence ID" value="HIT99193.1"/>
    <property type="molecule type" value="Genomic_DNA"/>
</dbReference>
<feature type="transmembrane region" description="Helical" evidence="1">
    <location>
        <begin position="44"/>
        <end position="61"/>
    </location>
</feature>
<proteinExistence type="predicted"/>
<evidence type="ECO:0000313" key="3">
    <source>
        <dbReference type="Proteomes" id="UP000824159"/>
    </source>
</evidence>
<reference evidence="2" key="2">
    <citation type="journal article" date="2021" name="PeerJ">
        <title>Extensive microbial diversity within the chicken gut microbiome revealed by metagenomics and culture.</title>
        <authorList>
            <person name="Gilroy R."/>
            <person name="Ravi A."/>
            <person name="Getino M."/>
            <person name="Pursley I."/>
            <person name="Horton D.L."/>
            <person name="Alikhan N.F."/>
            <person name="Baker D."/>
            <person name="Gharbi K."/>
            <person name="Hall N."/>
            <person name="Watson M."/>
            <person name="Adriaenssens E.M."/>
            <person name="Foster-Nyarko E."/>
            <person name="Jarju S."/>
            <person name="Secka A."/>
            <person name="Antonio M."/>
            <person name="Oren A."/>
            <person name="Chaudhuri R.R."/>
            <person name="La Ragione R."/>
            <person name="Hildebrand F."/>
            <person name="Pallen M.J."/>
        </authorList>
    </citation>
    <scope>NUCLEOTIDE SEQUENCE</scope>
    <source>
        <strain evidence="2">CHK176-22527</strain>
    </source>
</reference>
<keyword evidence="1" id="KW-1133">Transmembrane helix</keyword>
<gene>
    <name evidence="2" type="ORF">IAD12_02935</name>
</gene>
<keyword evidence="1" id="KW-0812">Transmembrane</keyword>
<dbReference type="Proteomes" id="UP000824159">
    <property type="component" value="Unassembled WGS sequence"/>
</dbReference>
<keyword evidence="1" id="KW-0472">Membrane</keyword>
<organism evidence="2 3">
    <name type="scientific">Candidatus Allocopromorpha excrementavium</name>
    <dbReference type="NCBI Taxonomy" id="2840741"/>
    <lineage>
        <taxon>Bacteria</taxon>
        <taxon>Bacillati</taxon>
        <taxon>Bacillota</taxon>
        <taxon>Clostridia</taxon>
        <taxon>Eubacteriales</taxon>
        <taxon>Eubacteriaceae</taxon>
        <taxon>Eubacteriaceae incertae sedis</taxon>
        <taxon>Candidatus Allocopromorpha</taxon>
    </lineage>
</organism>
<sequence length="145" mass="16563">MGRFNMWLANVMRGRYGMDNLNRTIMIATFILIVINMFVRSQMINFAVVILLIYIYCRMFSRNVNARYAENQKFLQFESAIKRKFGRGGSGYSSAGGFRKGAAYKDKTHKILRCPSCGEKLRVPKGAGKISITCPHCNTKFIKKV</sequence>